<name>A0ABS9L4L1_9MICC</name>
<proteinExistence type="predicted"/>
<dbReference type="Proteomes" id="UP001165368">
    <property type="component" value="Unassembled WGS sequence"/>
</dbReference>
<dbReference type="InterPro" id="IPR001029">
    <property type="entry name" value="Flagellin_N"/>
</dbReference>
<dbReference type="InterPro" id="IPR013384">
    <property type="entry name" value="Flagell_FlgL"/>
</dbReference>
<evidence type="ECO:0000313" key="2">
    <source>
        <dbReference type="EMBL" id="MCG2621619.1"/>
    </source>
</evidence>
<reference evidence="2" key="1">
    <citation type="submission" date="2022-01" db="EMBL/GenBank/DDBJ databases">
        <authorList>
            <person name="Jo J.-H."/>
            <person name="Im W.-T."/>
        </authorList>
    </citation>
    <scope>NUCLEOTIDE SEQUENCE</scope>
    <source>
        <strain evidence="2">I2-34</strain>
    </source>
</reference>
<protein>
    <submittedName>
        <fullName evidence="2">Flagellar hook-associated protein FlgL</fullName>
    </submittedName>
</protein>
<keyword evidence="3" id="KW-1185">Reference proteome</keyword>
<accession>A0ABS9L4L1</accession>
<dbReference type="Gene3D" id="1.20.1330.10">
    <property type="entry name" value="f41 fragment of flagellin, N-terminal domain"/>
    <property type="match status" value="1"/>
</dbReference>
<dbReference type="PANTHER" id="PTHR42792:SF1">
    <property type="entry name" value="FLAGELLAR HOOK-ASSOCIATED PROTEIN 3"/>
    <property type="match status" value="1"/>
</dbReference>
<evidence type="ECO:0000313" key="3">
    <source>
        <dbReference type="Proteomes" id="UP001165368"/>
    </source>
</evidence>
<organism evidence="2 3">
    <name type="scientific">Arthrobacter hankyongi</name>
    <dbReference type="NCBI Taxonomy" id="2904801"/>
    <lineage>
        <taxon>Bacteria</taxon>
        <taxon>Bacillati</taxon>
        <taxon>Actinomycetota</taxon>
        <taxon>Actinomycetes</taxon>
        <taxon>Micrococcales</taxon>
        <taxon>Micrococcaceae</taxon>
        <taxon>Arthrobacter</taxon>
    </lineage>
</organism>
<evidence type="ECO:0000259" key="1">
    <source>
        <dbReference type="Pfam" id="PF00669"/>
    </source>
</evidence>
<keyword evidence="2" id="KW-0969">Cilium</keyword>
<dbReference type="NCBIfam" id="TIGR02550">
    <property type="entry name" value="flagell_flgL"/>
    <property type="match status" value="1"/>
</dbReference>
<dbReference type="InterPro" id="IPR001492">
    <property type="entry name" value="Flagellin"/>
</dbReference>
<keyword evidence="2" id="KW-0966">Cell projection</keyword>
<gene>
    <name evidence="2" type="primary">flgL</name>
    <name evidence="2" type="ORF">LVY72_06775</name>
</gene>
<keyword evidence="2" id="KW-0282">Flagellum</keyword>
<feature type="domain" description="Flagellin N-terminal" evidence="1">
    <location>
        <begin position="6"/>
        <end position="141"/>
    </location>
</feature>
<dbReference type="EMBL" id="JAKLTQ010000003">
    <property type="protein sequence ID" value="MCG2621619.1"/>
    <property type="molecule type" value="Genomic_DNA"/>
</dbReference>
<dbReference type="PANTHER" id="PTHR42792">
    <property type="entry name" value="FLAGELLIN"/>
    <property type="match status" value="1"/>
</dbReference>
<dbReference type="Pfam" id="PF00669">
    <property type="entry name" value="Flagellin_N"/>
    <property type="match status" value="1"/>
</dbReference>
<comment type="caution">
    <text evidence="2">The sequence shown here is derived from an EMBL/GenBank/DDBJ whole genome shotgun (WGS) entry which is preliminary data.</text>
</comment>
<dbReference type="PRINTS" id="PR00207">
    <property type="entry name" value="FLAGELLIN"/>
</dbReference>
<dbReference type="SUPFAM" id="SSF64518">
    <property type="entry name" value="Phase 1 flagellin"/>
    <property type="match status" value="1"/>
</dbReference>
<sequence>MISRVTNQTLAQSAQRNLQSGMAKLAKLQDQASTQKAITKPSDDPAAAADALRIRAEQRAADQYGRNIDNGTGWLTTLDGALATATDLMQRVRDLAARGANGSLNATAKEAIAVEIEGLKKDLAAQANTTYLGRTVFAGTSDAGAAFQPDGTFNGNGTAVDRRIGPNSTVRVDADGAEVFGTAADGDSVFALLDKIAADLRDPAANVGTNLAAIDQRLDAIISAHAGVGVRHALLQQAEEANLDQKIALEAQRSGVEDVDLSKVILDLKLQEVSYQSALAVTARVLQPTLMDFLR</sequence>
<dbReference type="RefSeq" id="WP_237819012.1">
    <property type="nucleotide sequence ID" value="NZ_JAKLTQ010000003.1"/>
</dbReference>